<name>A0AA38VHB5_9PEZI</name>
<proteinExistence type="predicted"/>
<organism evidence="2 3">
    <name type="scientific">Coniochaeta hoffmannii</name>
    <dbReference type="NCBI Taxonomy" id="91930"/>
    <lineage>
        <taxon>Eukaryota</taxon>
        <taxon>Fungi</taxon>
        <taxon>Dikarya</taxon>
        <taxon>Ascomycota</taxon>
        <taxon>Pezizomycotina</taxon>
        <taxon>Sordariomycetes</taxon>
        <taxon>Sordariomycetidae</taxon>
        <taxon>Coniochaetales</taxon>
        <taxon>Coniochaetaceae</taxon>
        <taxon>Coniochaeta</taxon>
    </lineage>
</organism>
<feature type="region of interest" description="Disordered" evidence="1">
    <location>
        <begin position="165"/>
        <end position="184"/>
    </location>
</feature>
<reference evidence="2" key="1">
    <citation type="submission" date="2022-07" db="EMBL/GenBank/DDBJ databases">
        <title>Fungi with potential for degradation of polypropylene.</title>
        <authorList>
            <person name="Gostincar C."/>
        </authorList>
    </citation>
    <scope>NUCLEOTIDE SEQUENCE</scope>
    <source>
        <strain evidence="2">EXF-13287</strain>
    </source>
</reference>
<feature type="compositionally biased region" description="Gly residues" evidence="1">
    <location>
        <begin position="168"/>
        <end position="179"/>
    </location>
</feature>
<protein>
    <submittedName>
        <fullName evidence="2">Uncharacterized protein</fullName>
    </submittedName>
</protein>
<sequence length="340" mass="36935">MATTNFYTRVFSTAGPRQLMSSLALLTPKRDRYRLSGPELPAEFAEHSRRHHENAAPSALVTVCTCIIETIYRAIEMFTSEDQAAEDIDVVFIRAPDSAGQQDAPRIHSSLVLARRCGHPNPRLYKYEHVFEWEVPEECVVHRVSLQTLLDGGLGRFIPGIDQSDAAEGGGAEGGGGAGRVPLPRSTEDLRRILALQLGIGDPWNQRATGLVLGQFARVFGPPTRELGVWIARRLFTDCAQPWPVPGGSTRIRRCVRRSPVLGGPSATRDEYMHVNSGFYRELDAGINEALSVAPTEGGNHPPASMARVGEMLETLGDCMALLSVSGEAASAVPRLGSIQ</sequence>
<keyword evidence="3" id="KW-1185">Reference proteome</keyword>
<dbReference type="EMBL" id="JANBVN010000211">
    <property type="protein sequence ID" value="KAJ9132955.1"/>
    <property type="molecule type" value="Genomic_DNA"/>
</dbReference>
<evidence type="ECO:0000313" key="3">
    <source>
        <dbReference type="Proteomes" id="UP001174691"/>
    </source>
</evidence>
<dbReference type="Proteomes" id="UP001174691">
    <property type="component" value="Unassembled WGS sequence"/>
</dbReference>
<gene>
    <name evidence="2" type="ORF">NKR19_g9202</name>
</gene>
<dbReference type="AlphaFoldDB" id="A0AA38VHB5"/>
<comment type="caution">
    <text evidence="2">The sequence shown here is derived from an EMBL/GenBank/DDBJ whole genome shotgun (WGS) entry which is preliminary data.</text>
</comment>
<evidence type="ECO:0000313" key="2">
    <source>
        <dbReference type="EMBL" id="KAJ9132955.1"/>
    </source>
</evidence>
<evidence type="ECO:0000256" key="1">
    <source>
        <dbReference type="SAM" id="MobiDB-lite"/>
    </source>
</evidence>
<accession>A0AA38VHB5</accession>